<accession>A0A7W8NTP1</accession>
<evidence type="ECO:0000313" key="4">
    <source>
        <dbReference type="Proteomes" id="UP000539473"/>
    </source>
</evidence>
<keyword evidence="5" id="KW-1185">Reference proteome</keyword>
<reference evidence="2" key="4">
    <citation type="submission" date="2024-05" db="EMBL/GenBank/DDBJ databases">
        <authorList>
            <person name="Sun Q."/>
            <person name="Zhou Y."/>
        </authorList>
    </citation>
    <scope>NUCLEOTIDE SEQUENCE</scope>
    <source>
        <strain evidence="2">CGMCC 1.18437</strain>
    </source>
</reference>
<organism evidence="3 4">
    <name type="scientific">Deinococcus metalli</name>
    <dbReference type="NCBI Taxonomy" id="1141878"/>
    <lineage>
        <taxon>Bacteria</taxon>
        <taxon>Thermotogati</taxon>
        <taxon>Deinococcota</taxon>
        <taxon>Deinococci</taxon>
        <taxon>Deinococcales</taxon>
        <taxon>Deinococcaceae</taxon>
        <taxon>Deinococcus</taxon>
    </lineage>
</organism>
<dbReference type="Proteomes" id="UP000619376">
    <property type="component" value="Unassembled WGS sequence"/>
</dbReference>
<evidence type="ECO:0000313" key="5">
    <source>
        <dbReference type="Proteomes" id="UP000619376"/>
    </source>
</evidence>
<feature type="transmembrane region" description="Helical" evidence="1">
    <location>
        <begin position="74"/>
        <end position="100"/>
    </location>
</feature>
<dbReference type="RefSeq" id="WP_184114856.1">
    <property type="nucleotide sequence ID" value="NZ_BNAJ01000013.1"/>
</dbReference>
<keyword evidence="1" id="KW-0472">Membrane</keyword>
<keyword evidence="1" id="KW-1133">Transmembrane helix</keyword>
<dbReference type="EMBL" id="JACHFK010000012">
    <property type="protein sequence ID" value="MBB5378397.1"/>
    <property type="molecule type" value="Genomic_DNA"/>
</dbReference>
<evidence type="ECO:0000256" key="1">
    <source>
        <dbReference type="SAM" id="Phobius"/>
    </source>
</evidence>
<reference evidence="3 4" key="3">
    <citation type="submission" date="2020-08" db="EMBL/GenBank/DDBJ databases">
        <title>Genomic Encyclopedia of Type Strains, Phase IV (KMG-IV): sequencing the most valuable type-strain genomes for metagenomic binning, comparative biology and taxonomic classification.</title>
        <authorList>
            <person name="Goeker M."/>
        </authorList>
    </citation>
    <scope>NUCLEOTIDE SEQUENCE [LARGE SCALE GENOMIC DNA]</scope>
    <source>
        <strain evidence="3 4">DSM 27521</strain>
    </source>
</reference>
<dbReference type="AlphaFoldDB" id="A0A7W8NTP1"/>
<comment type="caution">
    <text evidence="3">The sequence shown here is derived from an EMBL/GenBank/DDBJ whole genome shotgun (WGS) entry which is preliminary data.</text>
</comment>
<proteinExistence type="predicted"/>
<feature type="transmembrane region" description="Helical" evidence="1">
    <location>
        <begin position="6"/>
        <end position="28"/>
    </location>
</feature>
<protein>
    <submittedName>
        <fullName evidence="3">Uncharacterized protein</fullName>
    </submittedName>
</protein>
<gene>
    <name evidence="2" type="ORF">GCM10017781_39350</name>
    <name evidence="3" type="ORF">HNQ07_003903</name>
</gene>
<keyword evidence="1" id="KW-0812">Transmembrane</keyword>
<evidence type="ECO:0000313" key="2">
    <source>
        <dbReference type="EMBL" id="GHF59236.1"/>
    </source>
</evidence>
<reference evidence="5" key="2">
    <citation type="journal article" date="2019" name="Int. J. Syst. Evol. Microbiol.">
        <title>The Global Catalogue of Microorganisms (GCM) 10K type strain sequencing project: providing services to taxonomists for standard genome sequencing and annotation.</title>
        <authorList>
            <consortium name="The Broad Institute Genomics Platform"/>
            <consortium name="The Broad Institute Genome Sequencing Center for Infectious Disease"/>
            <person name="Wu L."/>
            <person name="Ma J."/>
        </authorList>
    </citation>
    <scope>NUCLEOTIDE SEQUENCE [LARGE SCALE GENOMIC DNA]</scope>
    <source>
        <strain evidence="5">CGMCC 1.18437</strain>
    </source>
</reference>
<reference evidence="2" key="1">
    <citation type="journal article" date="2014" name="Int. J. Syst. Evol. Microbiol.">
        <title>Complete genome of a new Firmicutes species belonging to the dominant human colonic microbiota ('Ruminococcus bicirculans') reveals two chromosomes and a selective capacity to utilize plant glucans.</title>
        <authorList>
            <consortium name="NISC Comparative Sequencing Program"/>
            <person name="Wegmann U."/>
            <person name="Louis P."/>
            <person name="Goesmann A."/>
            <person name="Henrissat B."/>
            <person name="Duncan S.H."/>
            <person name="Flint H.J."/>
        </authorList>
    </citation>
    <scope>NUCLEOTIDE SEQUENCE</scope>
    <source>
        <strain evidence="2">CGMCC 1.18437</strain>
    </source>
</reference>
<dbReference type="Proteomes" id="UP000539473">
    <property type="component" value="Unassembled WGS sequence"/>
</dbReference>
<evidence type="ECO:0000313" key="3">
    <source>
        <dbReference type="EMBL" id="MBB5378397.1"/>
    </source>
</evidence>
<dbReference type="EMBL" id="BNAJ01000013">
    <property type="protein sequence ID" value="GHF59236.1"/>
    <property type="molecule type" value="Genomic_DNA"/>
</dbReference>
<feature type="transmembrane region" description="Helical" evidence="1">
    <location>
        <begin position="40"/>
        <end position="68"/>
    </location>
</feature>
<name>A0A7W8NTP1_9DEIO</name>
<sequence>MNQTITLGGGGTSAGVLAAATILAYGVWVGRRDLGVRAMWGVLLTVAATTMVPYVVPITALGVFLGAVPGRAPTAVIAALLGIGTTALAFVPLYVAVNWLEVIRRETRARTPLA</sequence>